<keyword evidence="5" id="KW-1185">Reference proteome</keyword>
<dbReference type="PROSITE" id="PS50042">
    <property type="entry name" value="CNMP_BINDING_3"/>
    <property type="match status" value="1"/>
</dbReference>
<evidence type="ECO:0000313" key="4">
    <source>
        <dbReference type="EMBL" id="MEA9358627.1"/>
    </source>
</evidence>
<dbReference type="InterPro" id="IPR014710">
    <property type="entry name" value="RmlC-like_jellyroll"/>
</dbReference>
<dbReference type="InterPro" id="IPR000897">
    <property type="entry name" value="SRP54_GTPase_dom"/>
</dbReference>
<sequence>MNPESEGTTKISLKKDEILFLAEENEKDLFVIEQGEVMVFVQKGSQIIPVAYLGAGEYIGELTFFDEGKRSASIICTKDTDFIKISVDELHTHCPAWMKTIGMQLTRKIREGDELIRSKGIRKKNVEGIKPLSMEEQSHCFKLVDHKKRNMSS</sequence>
<dbReference type="PROSITE" id="PS00300">
    <property type="entry name" value="SRP54"/>
    <property type="match status" value="1"/>
</dbReference>
<dbReference type="RefSeq" id="WP_323579121.1">
    <property type="nucleotide sequence ID" value="NZ_JAYGJQ010000004.1"/>
</dbReference>
<dbReference type="Pfam" id="PF00027">
    <property type="entry name" value="cNMP_binding"/>
    <property type="match status" value="1"/>
</dbReference>
<dbReference type="SUPFAM" id="SSF51206">
    <property type="entry name" value="cAMP-binding domain-like"/>
    <property type="match status" value="1"/>
</dbReference>
<proteinExistence type="predicted"/>
<evidence type="ECO:0000256" key="2">
    <source>
        <dbReference type="ARBA" id="ARBA00023134"/>
    </source>
</evidence>
<gene>
    <name evidence="4" type="ORF">SHI21_20485</name>
</gene>
<name>A0ABU5VZY7_9BACT</name>
<protein>
    <submittedName>
        <fullName evidence="4">Cyclic nucleotide-binding domain-containing protein</fullName>
    </submittedName>
</protein>
<dbReference type="CDD" id="cd00038">
    <property type="entry name" value="CAP_ED"/>
    <property type="match status" value="1"/>
</dbReference>
<organism evidence="4 5">
    <name type="scientific">Bacteriovorax antarcticus</name>
    <dbReference type="NCBI Taxonomy" id="3088717"/>
    <lineage>
        <taxon>Bacteria</taxon>
        <taxon>Pseudomonadati</taxon>
        <taxon>Bdellovibrionota</taxon>
        <taxon>Bacteriovoracia</taxon>
        <taxon>Bacteriovoracales</taxon>
        <taxon>Bacteriovoracaceae</taxon>
        <taxon>Bacteriovorax</taxon>
    </lineage>
</organism>
<dbReference type="Gene3D" id="2.60.120.10">
    <property type="entry name" value="Jelly Rolls"/>
    <property type="match status" value="1"/>
</dbReference>
<evidence type="ECO:0000256" key="1">
    <source>
        <dbReference type="ARBA" id="ARBA00022741"/>
    </source>
</evidence>
<dbReference type="InterPro" id="IPR018490">
    <property type="entry name" value="cNMP-bd_dom_sf"/>
</dbReference>
<comment type="caution">
    <text evidence="4">The sequence shown here is derived from an EMBL/GenBank/DDBJ whole genome shotgun (WGS) entry which is preliminary data.</text>
</comment>
<keyword evidence="1" id="KW-0547">Nucleotide-binding</keyword>
<feature type="domain" description="Cyclic nucleotide-binding" evidence="3">
    <location>
        <begin position="1"/>
        <end position="86"/>
    </location>
</feature>
<evidence type="ECO:0000259" key="3">
    <source>
        <dbReference type="PROSITE" id="PS50042"/>
    </source>
</evidence>
<accession>A0ABU5VZY7</accession>
<dbReference type="InterPro" id="IPR000595">
    <property type="entry name" value="cNMP-bd_dom"/>
</dbReference>
<dbReference type="EMBL" id="JAYGJQ010000004">
    <property type="protein sequence ID" value="MEA9358627.1"/>
    <property type="molecule type" value="Genomic_DNA"/>
</dbReference>
<dbReference type="Proteomes" id="UP001302274">
    <property type="component" value="Unassembled WGS sequence"/>
</dbReference>
<reference evidence="4 5" key="1">
    <citation type="submission" date="2023-11" db="EMBL/GenBank/DDBJ databases">
        <title>A Novel Polar Bacteriovorax (B. antarcticus) Isolated from the Biocrust in Antarctica.</title>
        <authorList>
            <person name="Mun W."/>
            <person name="Choi S.Y."/>
            <person name="Mitchell R.J."/>
        </authorList>
    </citation>
    <scope>NUCLEOTIDE SEQUENCE [LARGE SCALE GENOMIC DNA]</scope>
    <source>
        <strain evidence="4 5">PP10</strain>
    </source>
</reference>
<evidence type="ECO:0000313" key="5">
    <source>
        <dbReference type="Proteomes" id="UP001302274"/>
    </source>
</evidence>
<keyword evidence="2" id="KW-0342">GTP-binding</keyword>